<dbReference type="EMBL" id="JASCZI010000063">
    <property type="protein sequence ID" value="MED6108053.1"/>
    <property type="molecule type" value="Genomic_DNA"/>
</dbReference>
<protein>
    <submittedName>
        <fullName evidence="1">Uncharacterized protein</fullName>
    </submittedName>
</protein>
<name>A0ABU6Q8D3_9FABA</name>
<dbReference type="Proteomes" id="UP001341840">
    <property type="component" value="Unassembled WGS sequence"/>
</dbReference>
<keyword evidence="2" id="KW-1185">Reference proteome</keyword>
<sequence>MDDTEGREQSSQSPLGIFAASPHSLYHEISSTIPPPCSSTLCRFYPPPKPSVLTSPLKTIGGNNNFSILLRSVFSLFLATEFGPDSANDHSVWFVFSGANEDDVRARSAS</sequence>
<reference evidence="1 2" key="1">
    <citation type="journal article" date="2023" name="Plants (Basel)">
        <title>Bridging the Gap: Combining Genomics and Transcriptomics Approaches to Understand Stylosanthes scabra, an Orphan Legume from the Brazilian Caatinga.</title>
        <authorList>
            <person name="Ferreira-Neto J.R.C."/>
            <person name="da Silva M.D."/>
            <person name="Binneck E."/>
            <person name="de Melo N.F."/>
            <person name="da Silva R.H."/>
            <person name="de Melo A.L.T.M."/>
            <person name="Pandolfi V."/>
            <person name="Bustamante F.O."/>
            <person name="Brasileiro-Vidal A.C."/>
            <person name="Benko-Iseppon A.M."/>
        </authorList>
    </citation>
    <scope>NUCLEOTIDE SEQUENCE [LARGE SCALE GENOMIC DNA]</scope>
    <source>
        <tissue evidence="1">Leaves</tissue>
    </source>
</reference>
<organism evidence="1 2">
    <name type="scientific">Stylosanthes scabra</name>
    <dbReference type="NCBI Taxonomy" id="79078"/>
    <lineage>
        <taxon>Eukaryota</taxon>
        <taxon>Viridiplantae</taxon>
        <taxon>Streptophyta</taxon>
        <taxon>Embryophyta</taxon>
        <taxon>Tracheophyta</taxon>
        <taxon>Spermatophyta</taxon>
        <taxon>Magnoliopsida</taxon>
        <taxon>eudicotyledons</taxon>
        <taxon>Gunneridae</taxon>
        <taxon>Pentapetalae</taxon>
        <taxon>rosids</taxon>
        <taxon>fabids</taxon>
        <taxon>Fabales</taxon>
        <taxon>Fabaceae</taxon>
        <taxon>Papilionoideae</taxon>
        <taxon>50 kb inversion clade</taxon>
        <taxon>dalbergioids sensu lato</taxon>
        <taxon>Dalbergieae</taxon>
        <taxon>Pterocarpus clade</taxon>
        <taxon>Stylosanthes</taxon>
    </lineage>
</organism>
<comment type="caution">
    <text evidence="1">The sequence shown here is derived from an EMBL/GenBank/DDBJ whole genome shotgun (WGS) entry which is preliminary data.</text>
</comment>
<gene>
    <name evidence="1" type="ORF">PIB30_020001</name>
</gene>
<evidence type="ECO:0000313" key="1">
    <source>
        <dbReference type="EMBL" id="MED6108053.1"/>
    </source>
</evidence>
<evidence type="ECO:0000313" key="2">
    <source>
        <dbReference type="Proteomes" id="UP001341840"/>
    </source>
</evidence>
<accession>A0ABU6Q8D3</accession>
<proteinExistence type="predicted"/>